<dbReference type="CDD" id="cd00118">
    <property type="entry name" value="LysM"/>
    <property type="match status" value="2"/>
</dbReference>
<dbReference type="InterPro" id="IPR021731">
    <property type="entry name" value="AMIN_dom"/>
</dbReference>
<dbReference type="GO" id="GO:0071555">
    <property type="term" value="P:cell wall organization"/>
    <property type="evidence" value="ECO:0007669"/>
    <property type="project" value="UniProtKB-KW"/>
</dbReference>
<name>C6CIZ2_DICC1</name>
<dbReference type="OrthoDB" id="9806267at2"/>
<dbReference type="SMART" id="SM00646">
    <property type="entry name" value="Ami_3"/>
    <property type="match status" value="1"/>
</dbReference>
<evidence type="ECO:0000256" key="7">
    <source>
        <dbReference type="ARBA" id="ARBA00022801"/>
    </source>
</evidence>
<dbReference type="CAZy" id="CBM50">
    <property type="family name" value="Carbohydrate-Binding Module Family 50"/>
</dbReference>
<dbReference type="Pfam" id="PF01520">
    <property type="entry name" value="Amidase_3"/>
    <property type="match status" value="1"/>
</dbReference>
<evidence type="ECO:0000256" key="3">
    <source>
        <dbReference type="ARBA" id="ARBA00010860"/>
    </source>
</evidence>
<dbReference type="CDD" id="cd02696">
    <property type="entry name" value="MurNAc-LAA"/>
    <property type="match status" value="1"/>
</dbReference>
<evidence type="ECO:0000313" key="11">
    <source>
        <dbReference type="EMBL" id="ACT05371.1"/>
    </source>
</evidence>
<evidence type="ECO:0000256" key="6">
    <source>
        <dbReference type="ARBA" id="ARBA00022764"/>
    </source>
</evidence>
<evidence type="ECO:0000256" key="1">
    <source>
        <dbReference type="ARBA" id="ARBA00001561"/>
    </source>
</evidence>
<dbReference type="NCBIfam" id="NF007751">
    <property type="entry name" value="PRK10431.1"/>
    <property type="match status" value="1"/>
</dbReference>
<dbReference type="SMART" id="SM00257">
    <property type="entry name" value="LysM"/>
    <property type="match status" value="2"/>
</dbReference>
<gene>
    <name evidence="11" type="ordered locus">Dd1591_0489</name>
</gene>
<protein>
    <recommendedName>
        <fullName evidence="4">N-acetylmuramoyl-L-alanine amidase</fullName>
        <ecNumber evidence="4">3.5.1.28</ecNumber>
    </recommendedName>
</protein>
<evidence type="ECO:0000256" key="9">
    <source>
        <dbReference type="SAM" id="MobiDB-lite"/>
    </source>
</evidence>
<evidence type="ECO:0000256" key="5">
    <source>
        <dbReference type="ARBA" id="ARBA00022729"/>
    </source>
</evidence>
<dbReference type="Pfam" id="PF11741">
    <property type="entry name" value="AMIN"/>
    <property type="match status" value="1"/>
</dbReference>
<dbReference type="GO" id="GO:0030288">
    <property type="term" value="C:outer membrane-bounded periplasmic space"/>
    <property type="evidence" value="ECO:0007669"/>
    <property type="project" value="TreeGrafter"/>
</dbReference>
<dbReference type="SUPFAM" id="SSF53187">
    <property type="entry name" value="Zn-dependent exopeptidases"/>
    <property type="match status" value="1"/>
</dbReference>
<dbReference type="PROSITE" id="PS51782">
    <property type="entry name" value="LYSM"/>
    <property type="match status" value="2"/>
</dbReference>
<dbReference type="PANTHER" id="PTHR30404:SF6">
    <property type="entry name" value="N-ACETYLMURAMOYL-L-ALANINE AMIDASE AMIB"/>
    <property type="match status" value="1"/>
</dbReference>
<dbReference type="EC" id="3.5.1.28" evidence="4"/>
<keyword evidence="7 11" id="KW-0378">Hydrolase</keyword>
<dbReference type="KEGG" id="dze:Dd1591_0489"/>
<comment type="subcellular location">
    <subcellularLocation>
        <location evidence="2">Periplasm</location>
    </subcellularLocation>
</comment>
<evidence type="ECO:0000259" key="10">
    <source>
        <dbReference type="PROSITE" id="PS51782"/>
    </source>
</evidence>
<evidence type="ECO:0000256" key="8">
    <source>
        <dbReference type="ARBA" id="ARBA00023316"/>
    </source>
</evidence>
<dbReference type="SUPFAM" id="SSF54106">
    <property type="entry name" value="LysM domain"/>
    <property type="match status" value="2"/>
</dbReference>
<keyword evidence="5" id="KW-0732">Signal</keyword>
<dbReference type="Gene3D" id="3.10.350.10">
    <property type="entry name" value="LysM domain"/>
    <property type="match status" value="2"/>
</dbReference>
<dbReference type="InterPro" id="IPR018392">
    <property type="entry name" value="LysM"/>
</dbReference>
<dbReference type="EMBL" id="CP001655">
    <property type="protein sequence ID" value="ACT05371.1"/>
    <property type="molecule type" value="Genomic_DNA"/>
</dbReference>
<feature type="domain" description="LysM" evidence="10">
    <location>
        <begin position="437"/>
        <end position="480"/>
    </location>
</feature>
<sequence precursor="true">MTVRLINALSGLLLVLSWPLWASSLTDIRVNNAAGEAVVTLSFSGQPVYEYFSLDNPSRIVIDISQSGVIKGLPLAFNGQNLISRIRSSNAKDPKSLRLVLDLTQKVQVKSAKEGNGAVFTLTGERKPSARKPVVQSAQPSAQAGRNPLVPQSSSAAVAAAPTRVSGRAGNGEKIIVAIDAGHGGQDPGASGPGGLHEKNVTISIARKLRAIMSADPAFKPVLTRDGDYFISVMGRSDVARKQGANLLVSIHADAAPNRGATGASVWVLSNRRANSEMANWLEQHEKQSELLGGAGDLLANSAADPYLSQAVLDLQFGHSQRVGYDVAVKVLRELQRVGSLHKRRPEHASLGVLRSPDIPSLLVETGFISNPSEERLLGSNEYQEKIANAVYQGLRSYFQTHPLQNVPKQENRPLAPQTVKQTTTAEPAQIATGTTLRHTVATGETLSGIATRYGVSMDAIREINRLKKDVVWVGQRLKIPAGASSVATAKAASKGKNAATAPAPQAKKSATVIKHKVVRGDTLSDIAARYGVSMKAIQQANNLSSGTVQLGQTLIIPSA</sequence>
<dbReference type="Gene3D" id="3.40.630.40">
    <property type="entry name" value="Zn-dependent exopeptidases"/>
    <property type="match status" value="1"/>
</dbReference>
<dbReference type="eggNOG" id="COG0860">
    <property type="taxonomic scope" value="Bacteria"/>
</dbReference>
<dbReference type="GO" id="GO:0008745">
    <property type="term" value="F:N-acetylmuramoyl-L-alanine amidase activity"/>
    <property type="evidence" value="ECO:0007669"/>
    <property type="project" value="UniProtKB-EC"/>
</dbReference>
<comment type="catalytic activity">
    <reaction evidence="1">
        <text>Hydrolyzes the link between N-acetylmuramoyl residues and L-amino acid residues in certain cell-wall glycopeptides.</text>
        <dbReference type="EC" id="3.5.1.28"/>
    </reaction>
</comment>
<keyword evidence="6" id="KW-0574">Periplasm</keyword>
<proteinExistence type="inferred from homology"/>
<dbReference type="InterPro" id="IPR050695">
    <property type="entry name" value="N-acetylmuramoyl_amidase_3"/>
</dbReference>
<dbReference type="InterPro" id="IPR002508">
    <property type="entry name" value="MurNAc-LAA_cat"/>
</dbReference>
<evidence type="ECO:0000313" key="12">
    <source>
        <dbReference type="Proteomes" id="UP000002735"/>
    </source>
</evidence>
<dbReference type="InterPro" id="IPR036779">
    <property type="entry name" value="LysM_dom_sf"/>
</dbReference>
<dbReference type="FunFam" id="3.40.630.40:FF:000003">
    <property type="entry name" value="N-acetylmuramoyl-L-alanine amidase AmiB"/>
    <property type="match status" value="1"/>
</dbReference>
<dbReference type="Pfam" id="PF01476">
    <property type="entry name" value="LysM"/>
    <property type="match status" value="2"/>
</dbReference>
<evidence type="ECO:0000256" key="2">
    <source>
        <dbReference type="ARBA" id="ARBA00004418"/>
    </source>
</evidence>
<dbReference type="GeneID" id="45078616"/>
<feature type="domain" description="LysM" evidence="10">
    <location>
        <begin position="514"/>
        <end position="557"/>
    </location>
</feature>
<dbReference type="STRING" id="561229.Dd1591_0489"/>
<dbReference type="AlphaFoldDB" id="C6CIZ2"/>
<evidence type="ECO:0000256" key="4">
    <source>
        <dbReference type="ARBA" id="ARBA00011901"/>
    </source>
</evidence>
<dbReference type="Gene3D" id="2.60.40.3500">
    <property type="match status" value="1"/>
</dbReference>
<dbReference type="eggNOG" id="COG1388">
    <property type="taxonomic scope" value="Bacteria"/>
</dbReference>
<keyword evidence="8" id="KW-0961">Cell wall biogenesis/degradation</keyword>
<dbReference type="RefSeq" id="WP_012768254.1">
    <property type="nucleotide sequence ID" value="NC_012912.1"/>
</dbReference>
<dbReference type="Proteomes" id="UP000002735">
    <property type="component" value="Chromosome"/>
</dbReference>
<accession>C6CIZ2</accession>
<organism evidence="11 12">
    <name type="scientific">Dickeya chrysanthemi (strain Ech1591)</name>
    <name type="common">Dickeya zeae (strain Ech1591)</name>
    <dbReference type="NCBI Taxonomy" id="561229"/>
    <lineage>
        <taxon>Bacteria</taxon>
        <taxon>Pseudomonadati</taxon>
        <taxon>Pseudomonadota</taxon>
        <taxon>Gammaproteobacteria</taxon>
        <taxon>Enterobacterales</taxon>
        <taxon>Pectobacteriaceae</taxon>
        <taxon>Dickeya</taxon>
    </lineage>
</organism>
<comment type="similarity">
    <text evidence="3">Belongs to the N-acetylmuramoyl-L-alanine amidase 3 family.</text>
</comment>
<dbReference type="GO" id="GO:0009253">
    <property type="term" value="P:peptidoglycan catabolic process"/>
    <property type="evidence" value="ECO:0007669"/>
    <property type="project" value="InterPro"/>
</dbReference>
<dbReference type="HOGENOM" id="CLU_014322_2_3_6"/>
<dbReference type="PANTHER" id="PTHR30404">
    <property type="entry name" value="N-ACETYLMURAMOYL-L-ALANINE AMIDASE"/>
    <property type="match status" value="1"/>
</dbReference>
<feature type="region of interest" description="Disordered" evidence="9">
    <location>
        <begin position="122"/>
        <end position="157"/>
    </location>
</feature>
<reference evidence="11 12" key="1">
    <citation type="submission" date="2009-06" db="EMBL/GenBank/DDBJ databases">
        <title>Complete sequence of Dickeya zeae Ech1591.</title>
        <authorList>
            <consortium name="US DOE Joint Genome Institute"/>
            <person name="Lucas S."/>
            <person name="Copeland A."/>
            <person name="Lapidus A."/>
            <person name="Glavina del Rio T."/>
            <person name="Tice H."/>
            <person name="Bruce D."/>
            <person name="Goodwin L."/>
            <person name="Pitluck S."/>
            <person name="Chertkov O."/>
            <person name="Brettin T."/>
            <person name="Detter J.C."/>
            <person name="Han C."/>
            <person name="Larimer F."/>
            <person name="Land M."/>
            <person name="Hauser L."/>
            <person name="Kyrpides N."/>
            <person name="Ovchinnikova G."/>
            <person name="Balakrishnan V."/>
            <person name="Glasner J."/>
            <person name="Perna N.T."/>
        </authorList>
    </citation>
    <scope>NUCLEOTIDE SEQUENCE [LARGE SCALE GENOMIC DNA]</scope>
    <source>
        <strain evidence="11 12">Ech1591</strain>
    </source>
</reference>